<evidence type="ECO:0000313" key="4">
    <source>
        <dbReference type="Proteomes" id="UP000248340"/>
    </source>
</evidence>
<dbReference type="Gene3D" id="3.40.50.1820">
    <property type="entry name" value="alpha/beta hydrolase"/>
    <property type="match status" value="1"/>
</dbReference>
<feature type="domain" description="Serine aminopeptidase S33" evidence="2">
    <location>
        <begin position="26"/>
        <end position="272"/>
    </location>
</feature>
<sequence length="297" mass="32722">MAGERVHFTAYDGLRLAGILYSAGEQRPCVIMTNGFSGLKEQFLPDFAARFNAAGYTVLIYDNRCWGESEGTPRNEVDPLLQTRDYYDAFNYATTLPSVDATKIVYWGSSMSGGNALVATAVNKCVKAVICQVPFVSAEPMIPASTVLCRTLLQDRASIIRGKMPLMGPILPASLEEVVLGTSKAILKDASAVVFVEEMNRRGLKIETFVTLQSLLHGVGNEPAAWVRRIAPRPMLMVVADQDVTCPVETQLAVFNQALHPKTLHILKDTSHFDPYFGPAFEENVQVQLNFLKDVFQ</sequence>
<dbReference type="GeneID" id="37142586"/>
<evidence type="ECO:0000259" key="2">
    <source>
        <dbReference type="Pfam" id="PF12146"/>
    </source>
</evidence>
<dbReference type="RefSeq" id="XP_025496944.1">
    <property type="nucleotide sequence ID" value="XM_025639844.1"/>
</dbReference>
<proteinExistence type="inferred from homology"/>
<comment type="similarity">
    <text evidence="1">Belongs to the polyketide transferase af380 family.</text>
</comment>
<evidence type="ECO:0000256" key="1">
    <source>
        <dbReference type="ARBA" id="ARBA00029464"/>
    </source>
</evidence>
<dbReference type="PANTHER" id="PTHR47751">
    <property type="entry name" value="SUPERFAMILY HYDROLASE, PUTATIVE (AFU_ORTHOLOGUE AFUA_2G16580)-RELATED"/>
    <property type="match status" value="1"/>
</dbReference>
<name>A0A319CNK3_9EURO</name>
<dbReference type="InterPro" id="IPR029058">
    <property type="entry name" value="AB_hydrolase_fold"/>
</dbReference>
<dbReference type="InterPro" id="IPR022742">
    <property type="entry name" value="Hydrolase_4"/>
</dbReference>
<dbReference type="Pfam" id="PF12146">
    <property type="entry name" value="Hydrolase_4"/>
    <property type="match status" value="1"/>
</dbReference>
<dbReference type="GO" id="GO:0016787">
    <property type="term" value="F:hydrolase activity"/>
    <property type="evidence" value="ECO:0007669"/>
    <property type="project" value="UniProtKB-KW"/>
</dbReference>
<dbReference type="AlphaFoldDB" id="A0A319CNK3"/>
<dbReference type="Proteomes" id="UP000248340">
    <property type="component" value="Unassembled WGS sequence"/>
</dbReference>
<dbReference type="SUPFAM" id="SSF53474">
    <property type="entry name" value="alpha/beta-Hydrolases"/>
    <property type="match status" value="1"/>
</dbReference>
<dbReference type="InterPro" id="IPR051411">
    <property type="entry name" value="Polyketide_trans_af380"/>
</dbReference>
<reference evidence="3 4" key="1">
    <citation type="submission" date="2016-12" db="EMBL/GenBank/DDBJ databases">
        <title>The genomes of Aspergillus section Nigri reveals drivers in fungal speciation.</title>
        <authorList>
            <consortium name="DOE Joint Genome Institute"/>
            <person name="Vesth T.C."/>
            <person name="Nybo J."/>
            <person name="Theobald S."/>
            <person name="Brandl J."/>
            <person name="Frisvad J.C."/>
            <person name="Nielsen K.F."/>
            <person name="Lyhne E.K."/>
            <person name="Kogle M.E."/>
            <person name="Kuo A."/>
            <person name="Riley R."/>
            <person name="Clum A."/>
            <person name="Nolan M."/>
            <person name="Lipzen A."/>
            <person name="Salamov A."/>
            <person name="Henrissat B."/>
            <person name="Wiebenga A."/>
            <person name="De Vries R.P."/>
            <person name="Grigoriev I.V."/>
            <person name="Mortensen U.H."/>
            <person name="Andersen M.R."/>
            <person name="Baker S.E."/>
        </authorList>
    </citation>
    <scope>NUCLEOTIDE SEQUENCE [LARGE SCALE GENOMIC DNA]</scope>
    <source>
        <strain evidence="3 4">CBS 121591</strain>
    </source>
</reference>
<dbReference type="STRING" id="1448315.A0A319CNK3"/>
<organism evidence="3 4">
    <name type="scientific">Aspergillus uvarum CBS 121591</name>
    <dbReference type="NCBI Taxonomy" id="1448315"/>
    <lineage>
        <taxon>Eukaryota</taxon>
        <taxon>Fungi</taxon>
        <taxon>Dikarya</taxon>
        <taxon>Ascomycota</taxon>
        <taxon>Pezizomycotina</taxon>
        <taxon>Eurotiomycetes</taxon>
        <taxon>Eurotiomycetidae</taxon>
        <taxon>Eurotiales</taxon>
        <taxon>Aspergillaceae</taxon>
        <taxon>Aspergillus</taxon>
        <taxon>Aspergillus subgen. Circumdati</taxon>
    </lineage>
</organism>
<dbReference type="PANTHER" id="PTHR47751:SF2">
    <property type="entry name" value="DLTD N-TERMINAL DOMAIN PROTEIN (AFU_ORTHOLOGUE AFUA_8G00380)-RELATED"/>
    <property type="match status" value="1"/>
</dbReference>
<gene>
    <name evidence="3" type="ORF">BO82DRAFT_412518</name>
</gene>
<protein>
    <submittedName>
        <fullName evidence="3">Alpha/beta-hydrolase</fullName>
    </submittedName>
</protein>
<dbReference type="EMBL" id="KZ821675">
    <property type="protein sequence ID" value="PYH86744.1"/>
    <property type="molecule type" value="Genomic_DNA"/>
</dbReference>
<keyword evidence="4" id="KW-1185">Reference proteome</keyword>
<dbReference type="Gene3D" id="1.10.10.800">
    <property type="match status" value="1"/>
</dbReference>
<evidence type="ECO:0000313" key="3">
    <source>
        <dbReference type="EMBL" id="PYH86744.1"/>
    </source>
</evidence>
<keyword evidence="3" id="KW-0378">Hydrolase</keyword>
<accession>A0A319CNK3</accession>
<dbReference type="VEuPathDB" id="FungiDB:BO82DRAFT_412518"/>
<dbReference type="OrthoDB" id="2498029at2759"/>